<feature type="domain" description="N-acetyltransferase" evidence="1">
    <location>
        <begin position="99"/>
        <end position="227"/>
    </location>
</feature>
<dbReference type="Proteomes" id="UP000554342">
    <property type="component" value="Unassembled WGS sequence"/>
</dbReference>
<dbReference type="GO" id="GO:0016747">
    <property type="term" value="F:acyltransferase activity, transferring groups other than amino-acyl groups"/>
    <property type="evidence" value="ECO:0007669"/>
    <property type="project" value="InterPro"/>
</dbReference>
<gene>
    <name evidence="2" type="ORF">FHR23_002203</name>
</gene>
<name>A0A840Z058_9SPHN</name>
<evidence type="ECO:0000313" key="2">
    <source>
        <dbReference type="EMBL" id="MBB5719265.1"/>
    </source>
</evidence>
<dbReference type="RefSeq" id="WP_184003805.1">
    <property type="nucleotide sequence ID" value="NZ_BAABIF010000012.1"/>
</dbReference>
<reference evidence="2 3" key="1">
    <citation type="submission" date="2020-08" db="EMBL/GenBank/DDBJ databases">
        <title>Genomic Encyclopedia of Type Strains, Phase IV (KMG-IV): sequencing the most valuable type-strain genomes for metagenomic binning, comparative biology and taxonomic classification.</title>
        <authorList>
            <person name="Goeker M."/>
        </authorList>
    </citation>
    <scope>NUCLEOTIDE SEQUENCE [LARGE SCALE GENOMIC DNA]</scope>
    <source>
        <strain evidence="2 3">DSM 27203</strain>
    </source>
</reference>
<dbReference type="PROSITE" id="PS51186">
    <property type="entry name" value="GNAT"/>
    <property type="match status" value="1"/>
</dbReference>
<dbReference type="EMBL" id="JACIJI010000003">
    <property type="protein sequence ID" value="MBB5719265.1"/>
    <property type="molecule type" value="Genomic_DNA"/>
</dbReference>
<dbReference type="CDD" id="cd04301">
    <property type="entry name" value="NAT_SF"/>
    <property type="match status" value="1"/>
</dbReference>
<comment type="caution">
    <text evidence="2">The sequence shown here is derived from an EMBL/GenBank/DDBJ whole genome shotgun (WGS) entry which is preliminary data.</text>
</comment>
<dbReference type="InterPro" id="IPR013653">
    <property type="entry name" value="GCN5-like_dom"/>
</dbReference>
<keyword evidence="3" id="KW-1185">Reference proteome</keyword>
<dbReference type="Gene3D" id="3.40.630.30">
    <property type="match status" value="1"/>
</dbReference>
<dbReference type="InterPro" id="IPR016181">
    <property type="entry name" value="Acyl_CoA_acyltransferase"/>
</dbReference>
<sequence>MTAHPLDRPVWNAFTTRQSAFAVGGPHALRIDPEMGLFAAMADTSEEGRAALAALMPEEGVLGLVEPAPPVLPAGVAIVKQARCVQMVAECLNVPVPDMDYQTLGDSDTAEMLALATRTEPGPFAIKTHRLGNFIGIRHDGALIAMAGERMRPPGFTEVSGVCTHPDFRGRGYAKGLMALVAQGILDRGEVPFLHAYADHAATIALYERLGFRVRATLVYTLIARQV</sequence>
<dbReference type="AlphaFoldDB" id="A0A840Z058"/>
<keyword evidence="2" id="KW-0808">Transferase</keyword>
<organism evidence="2 3">
    <name type="scientific">Stakelama sediminis</name>
    <dbReference type="NCBI Taxonomy" id="463200"/>
    <lineage>
        <taxon>Bacteria</taxon>
        <taxon>Pseudomonadati</taxon>
        <taxon>Pseudomonadota</taxon>
        <taxon>Alphaproteobacteria</taxon>
        <taxon>Sphingomonadales</taxon>
        <taxon>Sphingomonadaceae</taxon>
        <taxon>Stakelama</taxon>
    </lineage>
</organism>
<dbReference type="Pfam" id="PF08445">
    <property type="entry name" value="FR47"/>
    <property type="match status" value="1"/>
</dbReference>
<evidence type="ECO:0000313" key="3">
    <source>
        <dbReference type="Proteomes" id="UP000554342"/>
    </source>
</evidence>
<dbReference type="InterPro" id="IPR000182">
    <property type="entry name" value="GNAT_dom"/>
</dbReference>
<evidence type="ECO:0000259" key="1">
    <source>
        <dbReference type="PROSITE" id="PS51186"/>
    </source>
</evidence>
<protein>
    <submittedName>
        <fullName evidence="2">Putative GNAT family acetyltransferase</fullName>
    </submittedName>
</protein>
<accession>A0A840Z058</accession>
<proteinExistence type="predicted"/>
<dbReference type="SUPFAM" id="SSF55729">
    <property type="entry name" value="Acyl-CoA N-acyltransferases (Nat)"/>
    <property type="match status" value="1"/>
</dbReference>